<protein>
    <submittedName>
        <fullName evidence="1">Uncharacterized protein</fullName>
    </submittedName>
</protein>
<dbReference type="EMBL" id="LAYJ01000133">
    <property type="protein sequence ID" value="KKI49468.1"/>
    <property type="molecule type" value="Genomic_DNA"/>
</dbReference>
<evidence type="ECO:0000313" key="1">
    <source>
        <dbReference type="EMBL" id="KKI49468.1"/>
    </source>
</evidence>
<proteinExistence type="predicted"/>
<gene>
    <name evidence="1" type="ORF">CHK_3046</name>
</gene>
<keyword evidence="2" id="KW-1185">Reference proteome</keyword>
<dbReference type="Proteomes" id="UP000034076">
    <property type="component" value="Unassembled WGS sequence"/>
</dbReference>
<organism evidence="1 2">
    <name type="scientific">Christensenella hongkongensis</name>
    <dbReference type="NCBI Taxonomy" id="270498"/>
    <lineage>
        <taxon>Bacteria</taxon>
        <taxon>Bacillati</taxon>
        <taxon>Bacillota</taxon>
        <taxon>Clostridia</taxon>
        <taxon>Christensenellales</taxon>
        <taxon>Christensenellaceae</taxon>
        <taxon>Christensenella</taxon>
    </lineage>
</organism>
<dbReference type="AlphaFoldDB" id="A0A0M2NB42"/>
<name>A0A0M2NB42_9FIRM</name>
<dbReference type="STRING" id="270498.CHK_3046"/>
<evidence type="ECO:0000313" key="2">
    <source>
        <dbReference type="Proteomes" id="UP000034076"/>
    </source>
</evidence>
<reference evidence="1 2" key="1">
    <citation type="submission" date="2015-04" db="EMBL/GenBank/DDBJ databases">
        <title>Draft genome sequence of bacteremic isolate Catabacter hongkongensis type strain HKU16T.</title>
        <authorList>
            <person name="Lau S.K."/>
            <person name="Teng J.L."/>
            <person name="Huang Y."/>
            <person name="Curreem S.O."/>
            <person name="Tsui S.K."/>
            <person name="Woo P.C."/>
        </authorList>
    </citation>
    <scope>NUCLEOTIDE SEQUENCE [LARGE SCALE GENOMIC DNA]</scope>
    <source>
        <strain evidence="1 2">HKU16</strain>
    </source>
</reference>
<comment type="caution">
    <text evidence="1">The sequence shown here is derived from an EMBL/GenBank/DDBJ whole genome shotgun (WGS) entry which is preliminary data.</text>
</comment>
<accession>A0A0M2NB42</accession>
<sequence length="56" mass="6846">MIFNLKRLKRRFYYAFFADQKSLHYPVSKPCRVMVWQAKTNLYCGTIAVYQLYFIN</sequence>